<protein>
    <submittedName>
        <fullName evidence="1">Uncharacterized protein</fullName>
    </submittedName>
</protein>
<accession>A0A314XMT1</accession>
<gene>
    <name evidence="1" type="ORF">Pyn_38593</name>
</gene>
<dbReference type="Proteomes" id="UP000250321">
    <property type="component" value="Unassembled WGS sequence"/>
</dbReference>
<sequence length="59" mass="6677">MFRLFKPLFQESKAFPLVEIVSAKDPWQMVASTKTRQVGRQEQLEQLHGGADVSANVCK</sequence>
<evidence type="ECO:0000313" key="1">
    <source>
        <dbReference type="EMBL" id="PQP92107.1"/>
    </source>
</evidence>
<organism evidence="1 2">
    <name type="scientific">Prunus yedoensis var. nudiflora</name>
    <dbReference type="NCBI Taxonomy" id="2094558"/>
    <lineage>
        <taxon>Eukaryota</taxon>
        <taxon>Viridiplantae</taxon>
        <taxon>Streptophyta</taxon>
        <taxon>Embryophyta</taxon>
        <taxon>Tracheophyta</taxon>
        <taxon>Spermatophyta</taxon>
        <taxon>Magnoliopsida</taxon>
        <taxon>eudicotyledons</taxon>
        <taxon>Gunneridae</taxon>
        <taxon>Pentapetalae</taxon>
        <taxon>rosids</taxon>
        <taxon>fabids</taxon>
        <taxon>Rosales</taxon>
        <taxon>Rosaceae</taxon>
        <taxon>Amygdaloideae</taxon>
        <taxon>Amygdaleae</taxon>
        <taxon>Prunus</taxon>
    </lineage>
</organism>
<dbReference type="AlphaFoldDB" id="A0A314XMT1"/>
<comment type="caution">
    <text evidence="1">The sequence shown here is derived from an EMBL/GenBank/DDBJ whole genome shotgun (WGS) entry which is preliminary data.</text>
</comment>
<proteinExistence type="predicted"/>
<keyword evidence="2" id="KW-1185">Reference proteome</keyword>
<evidence type="ECO:0000313" key="2">
    <source>
        <dbReference type="Proteomes" id="UP000250321"/>
    </source>
</evidence>
<name>A0A314XMT1_PRUYE</name>
<dbReference type="EMBL" id="PJQY01002613">
    <property type="protein sequence ID" value="PQP92107.1"/>
    <property type="molecule type" value="Genomic_DNA"/>
</dbReference>
<reference evidence="1 2" key="1">
    <citation type="submission" date="2018-02" db="EMBL/GenBank/DDBJ databases">
        <title>Draft genome of wild Prunus yedoensis var. nudiflora.</title>
        <authorList>
            <person name="Baek S."/>
            <person name="Kim J.-H."/>
            <person name="Choi K."/>
            <person name="Kim G.-B."/>
            <person name="Cho A."/>
            <person name="Jang H."/>
            <person name="Shin C.-H."/>
            <person name="Yu H.-J."/>
            <person name="Mun J.-H."/>
        </authorList>
    </citation>
    <scope>NUCLEOTIDE SEQUENCE [LARGE SCALE GENOMIC DNA]</scope>
    <source>
        <strain evidence="2">cv. Jeju island</strain>
        <tissue evidence="1">Leaf</tissue>
    </source>
</reference>